<dbReference type="Pfam" id="PF13324">
    <property type="entry name" value="GCIP_N"/>
    <property type="match status" value="1"/>
</dbReference>
<feature type="region of interest" description="Disordered" evidence="1">
    <location>
        <begin position="194"/>
        <end position="255"/>
    </location>
</feature>
<sequence>MPPTLPTLLEATLKLTFQFTSTLSTPLPPQSLSDDNKKDKPPAPLPLLSTSATALKAQTTKLSLLAINQPFTPSAVITVLTAVNETILPSLVTAALLTIPAEYTQAFHTEAELLVKDVLREFGSLIGIVKEIARSDGQNVVVTEQQKAEVMSATGRTFKGCEQLVTFAEEGVVGFVAGKARQYLELVRDGMRELEEWDPEEEGDEGDDMFWGDGGDDGDDGGFGKLDKQEDEKGAGKGKGKGKAKATSDDEDEDGGDVSIATLSAEKSHLLRLLTPLSKIYPAIITHRLKPKKNTPSSSKNEHPDPLTPHLDRLIQHLRDLPNLLDEAAGALYDHDIENAHTYTTKLCNCAFLAAKVAIGAPQVGTGDEGENEEGKGDAEQEKGKKAAAPAADEDKFPKWAETWMKVVGEIAKSRAN</sequence>
<gene>
    <name evidence="3" type="ORF">AJ79_03576</name>
</gene>
<feature type="region of interest" description="Disordered" evidence="1">
    <location>
        <begin position="363"/>
        <end position="399"/>
    </location>
</feature>
<evidence type="ECO:0000256" key="1">
    <source>
        <dbReference type="SAM" id="MobiDB-lite"/>
    </source>
</evidence>
<evidence type="ECO:0000313" key="3">
    <source>
        <dbReference type="EMBL" id="PGH13583.1"/>
    </source>
</evidence>
<dbReference type="Gene3D" id="1.20.1410.10">
    <property type="entry name" value="I/LWEQ domain"/>
    <property type="match status" value="1"/>
</dbReference>
<feature type="region of interest" description="Disordered" evidence="1">
    <location>
        <begin position="26"/>
        <end position="46"/>
    </location>
</feature>
<dbReference type="PANTHER" id="PTHR15492:SF1">
    <property type="entry name" value="CYCLIN-D1-BINDING PROTEIN 1"/>
    <property type="match status" value="1"/>
</dbReference>
<dbReference type="STRING" id="1447875.A0A2B7XXR8"/>
<organism evidence="3 4">
    <name type="scientific">Helicocarpus griseus UAMH5409</name>
    <dbReference type="NCBI Taxonomy" id="1447875"/>
    <lineage>
        <taxon>Eukaryota</taxon>
        <taxon>Fungi</taxon>
        <taxon>Dikarya</taxon>
        <taxon>Ascomycota</taxon>
        <taxon>Pezizomycotina</taxon>
        <taxon>Eurotiomycetes</taxon>
        <taxon>Eurotiomycetidae</taxon>
        <taxon>Onygenales</taxon>
        <taxon>Ajellomycetaceae</taxon>
        <taxon>Helicocarpus</taxon>
    </lineage>
</organism>
<comment type="caution">
    <text evidence="3">The sequence shown here is derived from an EMBL/GenBank/DDBJ whole genome shotgun (WGS) entry which is preliminary data.</text>
</comment>
<evidence type="ECO:0000313" key="4">
    <source>
        <dbReference type="Proteomes" id="UP000223968"/>
    </source>
</evidence>
<evidence type="ECO:0000259" key="2">
    <source>
        <dbReference type="Pfam" id="PF13324"/>
    </source>
</evidence>
<accession>A0A2B7XXR8</accession>
<dbReference type="Proteomes" id="UP000223968">
    <property type="component" value="Unassembled WGS sequence"/>
</dbReference>
<proteinExistence type="predicted"/>
<dbReference type="InterPro" id="IPR026907">
    <property type="entry name" value="GCIP-like"/>
</dbReference>
<dbReference type="EMBL" id="PDNB01000044">
    <property type="protein sequence ID" value="PGH13583.1"/>
    <property type="molecule type" value="Genomic_DNA"/>
</dbReference>
<feature type="compositionally biased region" description="Basic and acidic residues" evidence="1">
    <location>
        <begin position="225"/>
        <end position="235"/>
    </location>
</feature>
<keyword evidence="4" id="KW-1185">Reference proteome</keyword>
<dbReference type="AlphaFoldDB" id="A0A2B7XXR8"/>
<dbReference type="GO" id="GO:0005634">
    <property type="term" value="C:nucleus"/>
    <property type="evidence" value="ECO:0007669"/>
    <property type="project" value="TreeGrafter"/>
</dbReference>
<feature type="compositionally biased region" description="Basic and acidic residues" evidence="1">
    <location>
        <begin position="300"/>
        <end position="309"/>
    </location>
</feature>
<name>A0A2B7XXR8_9EURO</name>
<reference evidence="3 4" key="1">
    <citation type="submission" date="2017-10" db="EMBL/GenBank/DDBJ databases">
        <title>Comparative genomics in systemic dimorphic fungi from Ajellomycetaceae.</title>
        <authorList>
            <person name="Munoz J.F."/>
            <person name="Mcewen J.G."/>
            <person name="Clay O.K."/>
            <person name="Cuomo C.A."/>
        </authorList>
    </citation>
    <scope>NUCLEOTIDE SEQUENCE [LARGE SCALE GENOMIC DNA]</scope>
    <source>
        <strain evidence="3 4">UAMH5409</strain>
    </source>
</reference>
<dbReference type="PANTHER" id="PTHR15492">
    <property type="entry name" value="CYCLIN D1-BINDING PROTEIN 1"/>
    <property type="match status" value="1"/>
</dbReference>
<protein>
    <recommendedName>
        <fullName evidence="2">Cyclin-D1-binding protein 1-like N-terminal domain-containing protein</fullName>
    </recommendedName>
</protein>
<feature type="compositionally biased region" description="Acidic residues" evidence="1">
    <location>
        <begin position="195"/>
        <end position="220"/>
    </location>
</feature>
<feature type="domain" description="Cyclin-D1-binding protein 1-like N-terminal" evidence="2">
    <location>
        <begin position="49"/>
        <end position="199"/>
    </location>
</feature>
<feature type="compositionally biased region" description="Basic and acidic residues" evidence="1">
    <location>
        <begin position="373"/>
        <end position="385"/>
    </location>
</feature>
<dbReference type="InterPro" id="IPR049317">
    <property type="entry name" value="GCIP-like_N"/>
</dbReference>
<feature type="region of interest" description="Disordered" evidence="1">
    <location>
        <begin position="288"/>
        <end position="309"/>
    </location>
</feature>
<dbReference type="OrthoDB" id="4088536at2759"/>